<sequence>MPVGQQSHEQSTRRTQDDRVEREFLVALDAYSGPFDVLLNLLAQHELDITELALAQITTEFVQYIAQFAGDELTQEASAFIDVASILVEAKSAAILPDANGQEPVMHDIEALRERDLLIARLLQYKAFKNAGEDFRRRVREHLGNRTHPASPIVTSAPIVSQLKWTLSAEDLARLAARALALAPPDHVVVHQLHAPLVDLRHEAGVVRDRLLGVPAGQAVRFNTLIADASSTLEIVARFLAVLAFMKQGVVQCKQQAAYDELLVRWVTHDDGTRPTDNLDVITEWNE</sequence>
<proteinExistence type="predicted"/>
<dbReference type="AlphaFoldDB" id="A0A8J3AGR9"/>
<dbReference type="Gene3D" id="6.10.250.2410">
    <property type="match status" value="1"/>
</dbReference>
<dbReference type="EMBL" id="BMDH01000001">
    <property type="protein sequence ID" value="GGI12570.1"/>
    <property type="molecule type" value="Genomic_DNA"/>
</dbReference>
<organism evidence="3 4">
    <name type="scientific">Galliscardovia ingluviei</name>
    <dbReference type="NCBI Taxonomy" id="1769422"/>
    <lineage>
        <taxon>Bacteria</taxon>
        <taxon>Bacillati</taxon>
        <taxon>Actinomycetota</taxon>
        <taxon>Actinomycetes</taxon>
        <taxon>Bifidobacteriales</taxon>
        <taxon>Bifidobacteriaceae</taxon>
        <taxon>Galliscardovia</taxon>
    </lineage>
</organism>
<dbReference type="Pfam" id="PF02616">
    <property type="entry name" value="SMC_ScpA"/>
    <property type="match status" value="1"/>
</dbReference>
<reference evidence="3" key="1">
    <citation type="journal article" date="2014" name="Int. J. Syst. Evol. Microbiol.">
        <title>Complete genome sequence of Corynebacterium casei LMG S-19264T (=DSM 44701T), isolated from a smear-ripened cheese.</title>
        <authorList>
            <consortium name="US DOE Joint Genome Institute (JGI-PGF)"/>
            <person name="Walter F."/>
            <person name="Albersmeier A."/>
            <person name="Kalinowski J."/>
            <person name="Ruckert C."/>
        </authorList>
    </citation>
    <scope>NUCLEOTIDE SEQUENCE</scope>
    <source>
        <strain evidence="3">CCM 8606</strain>
    </source>
</reference>
<protein>
    <recommendedName>
        <fullName evidence="2">Segregation and condensation protein A</fullName>
    </recommendedName>
</protein>
<accession>A0A8J3AGR9</accession>
<name>A0A8J3AGR9_9BIFI</name>
<keyword evidence="4" id="KW-1185">Reference proteome</keyword>
<evidence type="ECO:0000313" key="3">
    <source>
        <dbReference type="EMBL" id="GGI12570.1"/>
    </source>
</evidence>
<dbReference type="GO" id="GO:0007059">
    <property type="term" value="P:chromosome segregation"/>
    <property type="evidence" value="ECO:0007669"/>
    <property type="project" value="UniProtKB-KW"/>
</dbReference>
<gene>
    <name evidence="3" type="primary">scpA</name>
    <name evidence="3" type="ORF">GCM10007377_01620</name>
</gene>
<keyword evidence="1" id="KW-0159">Chromosome partition</keyword>
<comment type="caution">
    <text evidence="3">The sequence shown here is derived from an EMBL/GenBank/DDBJ whole genome shotgun (WGS) entry which is preliminary data.</text>
</comment>
<dbReference type="RefSeq" id="WP_188354363.1">
    <property type="nucleotide sequence ID" value="NZ_BMDH01000001.1"/>
</dbReference>
<dbReference type="PANTHER" id="PTHR33969:SF2">
    <property type="entry name" value="SEGREGATION AND CONDENSATION PROTEIN A"/>
    <property type="match status" value="1"/>
</dbReference>
<reference evidence="3" key="2">
    <citation type="submission" date="2020-09" db="EMBL/GenBank/DDBJ databases">
        <authorList>
            <person name="Sun Q."/>
            <person name="Sedlacek I."/>
        </authorList>
    </citation>
    <scope>NUCLEOTIDE SEQUENCE</scope>
    <source>
        <strain evidence="3">CCM 8606</strain>
    </source>
</reference>
<evidence type="ECO:0000256" key="2">
    <source>
        <dbReference type="ARBA" id="ARBA00044777"/>
    </source>
</evidence>
<dbReference type="PANTHER" id="PTHR33969">
    <property type="entry name" value="SEGREGATION AND CONDENSATION PROTEIN A"/>
    <property type="match status" value="1"/>
</dbReference>
<dbReference type="InterPro" id="IPR003768">
    <property type="entry name" value="ScpA"/>
</dbReference>
<evidence type="ECO:0000256" key="1">
    <source>
        <dbReference type="ARBA" id="ARBA00022829"/>
    </source>
</evidence>
<evidence type="ECO:0000313" key="4">
    <source>
        <dbReference type="Proteomes" id="UP000619536"/>
    </source>
</evidence>
<dbReference type="Proteomes" id="UP000619536">
    <property type="component" value="Unassembled WGS sequence"/>
</dbReference>